<feature type="transmembrane region" description="Helical" evidence="10">
    <location>
        <begin position="164"/>
        <end position="188"/>
    </location>
</feature>
<feature type="domain" description="Protein export membrane protein SecD/SecF C-terminal" evidence="11">
    <location>
        <begin position="6"/>
        <end position="191"/>
    </location>
</feature>
<feature type="transmembrane region" description="Helical" evidence="10">
    <location>
        <begin position="140"/>
        <end position="158"/>
    </location>
</feature>
<evidence type="ECO:0000256" key="5">
    <source>
        <dbReference type="ARBA" id="ARBA00022692"/>
    </source>
</evidence>
<keyword evidence="7 10" id="KW-1133">Transmembrane helix</keyword>
<reference evidence="12 13" key="2">
    <citation type="submission" date="2020-03" db="EMBL/GenBank/DDBJ databases">
        <authorList>
            <person name="Ichikawa N."/>
            <person name="Kimura A."/>
            <person name="Kitahashi Y."/>
            <person name="Uohara A."/>
        </authorList>
    </citation>
    <scope>NUCLEOTIDE SEQUENCE [LARGE SCALE GENOMIC DNA]</scope>
    <source>
        <strain evidence="12 13">NBRC 107702</strain>
    </source>
</reference>
<dbReference type="PANTHER" id="PTHR30081">
    <property type="entry name" value="PROTEIN-EXPORT MEMBRANE PROTEIN SEC"/>
    <property type="match status" value="1"/>
</dbReference>
<dbReference type="AlphaFoldDB" id="A0A6F8XZW1"/>
<dbReference type="SUPFAM" id="SSF82866">
    <property type="entry name" value="Multidrug efflux transporter AcrB transmembrane domain"/>
    <property type="match status" value="1"/>
</dbReference>
<dbReference type="GO" id="GO:0006886">
    <property type="term" value="P:intracellular protein transport"/>
    <property type="evidence" value="ECO:0007669"/>
    <property type="project" value="InterPro"/>
</dbReference>
<dbReference type="GO" id="GO:0015450">
    <property type="term" value="F:protein-transporting ATPase activity"/>
    <property type="evidence" value="ECO:0007669"/>
    <property type="project" value="InterPro"/>
</dbReference>
<evidence type="ECO:0000313" key="13">
    <source>
        <dbReference type="Proteomes" id="UP000502508"/>
    </source>
</evidence>
<dbReference type="NCBIfam" id="TIGR00966">
    <property type="entry name" value="transloc_SecF"/>
    <property type="match status" value="1"/>
</dbReference>
<dbReference type="NCBIfam" id="TIGR00916">
    <property type="entry name" value="2A0604s01"/>
    <property type="match status" value="1"/>
</dbReference>
<comment type="subcellular location">
    <subcellularLocation>
        <location evidence="1">Cell membrane</location>
        <topology evidence="1">Multi-pass membrane protein</topology>
    </subcellularLocation>
</comment>
<evidence type="ECO:0000256" key="9">
    <source>
        <dbReference type="ARBA" id="ARBA00023136"/>
    </source>
</evidence>
<evidence type="ECO:0000256" key="3">
    <source>
        <dbReference type="ARBA" id="ARBA00022448"/>
    </source>
</evidence>
<organism evidence="12 13">
    <name type="scientific">Phytohabitans flavus</name>
    <dbReference type="NCBI Taxonomy" id="1076124"/>
    <lineage>
        <taxon>Bacteria</taxon>
        <taxon>Bacillati</taxon>
        <taxon>Actinomycetota</taxon>
        <taxon>Actinomycetes</taxon>
        <taxon>Micromonosporales</taxon>
        <taxon>Micromonosporaceae</taxon>
    </lineage>
</organism>
<evidence type="ECO:0000256" key="1">
    <source>
        <dbReference type="ARBA" id="ARBA00004651"/>
    </source>
</evidence>
<dbReference type="Pfam" id="PF02355">
    <property type="entry name" value="SecD_SecF_C"/>
    <property type="match status" value="1"/>
</dbReference>
<keyword evidence="13" id="KW-1185">Reference proteome</keyword>
<keyword evidence="9 10" id="KW-0472">Membrane</keyword>
<evidence type="ECO:0000256" key="10">
    <source>
        <dbReference type="SAM" id="Phobius"/>
    </source>
</evidence>
<keyword evidence="3" id="KW-0813">Transport</keyword>
<reference evidence="12 13" key="1">
    <citation type="submission" date="2020-03" db="EMBL/GenBank/DDBJ databases">
        <title>Whole genome shotgun sequence of Phytohabitans flavus NBRC 107702.</title>
        <authorList>
            <person name="Komaki H."/>
            <person name="Tamura T."/>
        </authorList>
    </citation>
    <scope>NUCLEOTIDE SEQUENCE [LARGE SCALE GENOMIC DNA]</scope>
    <source>
        <strain evidence="12 13">NBRC 107702</strain>
    </source>
</reference>
<evidence type="ECO:0000256" key="7">
    <source>
        <dbReference type="ARBA" id="ARBA00022989"/>
    </source>
</evidence>
<proteinExistence type="predicted"/>
<protein>
    <recommendedName>
        <fullName evidence="2">Protein translocase subunit SecF</fullName>
    </recommendedName>
</protein>
<evidence type="ECO:0000256" key="4">
    <source>
        <dbReference type="ARBA" id="ARBA00022475"/>
    </source>
</evidence>
<accession>A0A6F8XZW1</accession>
<dbReference type="InterPro" id="IPR048634">
    <property type="entry name" value="SecD_SecF_C"/>
</dbReference>
<dbReference type="InterPro" id="IPR055344">
    <property type="entry name" value="SecD_SecF_C_bact"/>
</dbReference>
<dbReference type="Proteomes" id="UP000502508">
    <property type="component" value="Chromosome"/>
</dbReference>
<dbReference type="InterPro" id="IPR022645">
    <property type="entry name" value="SecD/SecF_bac"/>
</dbReference>
<keyword evidence="8" id="KW-0811">Translocation</keyword>
<name>A0A6F8XZW1_9ACTN</name>
<feature type="transmembrane region" description="Helical" evidence="10">
    <location>
        <begin position="57"/>
        <end position="78"/>
    </location>
</feature>
<keyword evidence="5 10" id="KW-0812">Transmembrane</keyword>
<dbReference type="PRINTS" id="PR01755">
    <property type="entry name" value="SECFTRNLCASE"/>
</dbReference>
<dbReference type="KEGG" id="pfla:Pflav_056680"/>
<dbReference type="Gene3D" id="1.20.1640.10">
    <property type="entry name" value="Multidrug efflux transporter AcrB transmembrane domain"/>
    <property type="match status" value="1"/>
</dbReference>
<evidence type="ECO:0000256" key="8">
    <source>
        <dbReference type="ARBA" id="ARBA00023010"/>
    </source>
</evidence>
<dbReference type="InterPro" id="IPR022813">
    <property type="entry name" value="SecD/SecF_arch_bac"/>
</dbReference>
<evidence type="ECO:0000256" key="6">
    <source>
        <dbReference type="ARBA" id="ARBA00022927"/>
    </source>
</evidence>
<sequence>MRQELAEAGGGDVRRDRDDRIGPSLGEELRRKAVVALVVALGAQLAYLAVRFHWRWGLATVAAMGHDVLLLLGLFAWLGRPVDGVFLAALLTVIGYSVNDSVVVFDRVRELTRAGRRSRAREPFATLANRACLQTVPRTVSTGLGAVFVLVALVALGGESLFDFALALLVGVGVGTYSSVFVATPLAVELER</sequence>
<keyword evidence="6" id="KW-0653">Protein transport</keyword>
<dbReference type="EMBL" id="AP022870">
    <property type="protein sequence ID" value="BCB79258.1"/>
    <property type="molecule type" value="Genomic_DNA"/>
</dbReference>
<dbReference type="InterPro" id="IPR005665">
    <property type="entry name" value="SecF_bac"/>
</dbReference>
<evidence type="ECO:0000259" key="11">
    <source>
        <dbReference type="Pfam" id="PF02355"/>
    </source>
</evidence>
<dbReference type="GO" id="GO:0005886">
    <property type="term" value="C:plasma membrane"/>
    <property type="evidence" value="ECO:0007669"/>
    <property type="project" value="UniProtKB-SubCell"/>
</dbReference>
<evidence type="ECO:0000313" key="12">
    <source>
        <dbReference type="EMBL" id="BCB79258.1"/>
    </source>
</evidence>
<evidence type="ECO:0000256" key="2">
    <source>
        <dbReference type="ARBA" id="ARBA00015792"/>
    </source>
</evidence>
<keyword evidence="4" id="KW-1003">Cell membrane</keyword>
<dbReference type="PANTHER" id="PTHR30081:SF8">
    <property type="entry name" value="PROTEIN TRANSLOCASE SUBUNIT SECF"/>
    <property type="match status" value="1"/>
</dbReference>
<feature type="transmembrane region" description="Helical" evidence="10">
    <location>
        <begin position="33"/>
        <end position="50"/>
    </location>
</feature>
<feature type="transmembrane region" description="Helical" evidence="10">
    <location>
        <begin position="84"/>
        <end position="105"/>
    </location>
</feature>
<gene>
    <name evidence="12" type="ORF">Pflav_056680</name>
</gene>